<keyword evidence="2" id="KW-0812">Transmembrane</keyword>
<dbReference type="PANTHER" id="PTHR40940:SF1">
    <property type="entry name" value="PROTEIN BATD"/>
    <property type="match status" value="1"/>
</dbReference>
<dbReference type="Proteomes" id="UP000748752">
    <property type="component" value="Unassembled WGS sequence"/>
</dbReference>
<feature type="region of interest" description="Disordered" evidence="1">
    <location>
        <begin position="144"/>
        <end position="258"/>
    </location>
</feature>
<gene>
    <name evidence="3" type="ORF">CKO31_07995</name>
</gene>
<feature type="compositionally biased region" description="Gly residues" evidence="1">
    <location>
        <begin position="243"/>
        <end position="255"/>
    </location>
</feature>
<reference evidence="3 4" key="1">
    <citation type="journal article" date="2020" name="Microorganisms">
        <title>Osmotic Adaptation and Compatible Solute Biosynthesis of Phototrophic Bacteria as Revealed from Genome Analyses.</title>
        <authorList>
            <person name="Imhoff J.F."/>
            <person name="Rahn T."/>
            <person name="Kunzel S."/>
            <person name="Keller A."/>
            <person name="Neulinger S.C."/>
        </authorList>
    </citation>
    <scope>NUCLEOTIDE SEQUENCE [LARGE SCALE GENOMIC DNA]</scope>
    <source>
        <strain evidence="3 4">DSM 6210</strain>
    </source>
</reference>
<name>A0ABS1CH29_9GAMM</name>
<evidence type="ECO:0000313" key="3">
    <source>
        <dbReference type="EMBL" id="MBK1630686.1"/>
    </source>
</evidence>
<evidence type="ECO:0000256" key="2">
    <source>
        <dbReference type="SAM" id="Phobius"/>
    </source>
</evidence>
<dbReference type="InterPro" id="IPR025738">
    <property type="entry name" value="BatD"/>
</dbReference>
<evidence type="ECO:0000256" key="1">
    <source>
        <dbReference type="SAM" id="MobiDB-lite"/>
    </source>
</evidence>
<feature type="region of interest" description="Disordered" evidence="1">
    <location>
        <begin position="41"/>
        <end position="111"/>
    </location>
</feature>
<feature type="transmembrane region" description="Helical" evidence="2">
    <location>
        <begin position="118"/>
        <end position="137"/>
    </location>
</feature>
<proteinExistence type="predicted"/>
<accession>A0ABS1CH29</accession>
<keyword evidence="4" id="KW-1185">Reference proteome</keyword>
<feature type="compositionally biased region" description="Low complexity" evidence="1">
    <location>
        <begin position="163"/>
        <end position="191"/>
    </location>
</feature>
<evidence type="ECO:0000313" key="4">
    <source>
        <dbReference type="Proteomes" id="UP000748752"/>
    </source>
</evidence>
<keyword evidence="2" id="KW-0472">Membrane</keyword>
<evidence type="ECO:0008006" key="5">
    <source>
        <dbReference type="Google" id="ProtNLM"/>
    </source>
</evidence>
<organism evidence="3 4">
    <name type="scientific">Thiohalocapsa halophila</name>
    <dbReference type="NCBI Taxonomy" id="69359"/>
    <lineage>
        <taxon>Bacteria</taxon>
        <taxon>Pseudomonadati</taxon>
        <taxon>Pseudomonadota</taxon>
        <taxon>Gammaproteobacteria</taxon>
        <taxon>Chromatiales</taxon>
        <taxon>Chromatiaceae</taxon>
        <taxon>Thiohalocapsa</taxon>
    </lineage>
</organism>
<sequence length="715" mass="77049">MVGALRTVGAVRQCNHRHGPGCQAPEAEEALLTGPSQVLRRRSGRRLEARQSGGDSKRRVGLRASVRPTADSCPVSRTSAQRRTLCLPGPLSRYGRSAEQDPTADTERRQTPLAQTSWVRLFLGVVVLLVCANIAVAQPPYQTWQFRPTEPSNARGVPPRPGMQPSGQPQGQPGSQAQGPGAGSAYGRPAWPGYPPGAPPRQGQAPPGGMPYQQGPAFGRPPSQQPSASPYQGRSYQPAQPSRGGGWYGPRGGLTPGRPQLEVQVSEREPYVQQNVLVRLRVVSAGNLATASPDLAGIEDALFKQLDGPITSTRGAAGNQEIVNEYVLAMTPLRAGPVEIGPLKVSGTLAGGVPFEAVARQPIALDVRPPMPSVRPWLPLRSLRIDAELTEADAMARGRPATLTVELEAEGAAGDQLPSPEAMLRSEDFRVYREQTVTDTRLADSGRNLVGKRIEVYTLVPQSGGRMQLPELRLAWWNVETASREASSVPIRVFDVAGKSGPFGFSAAADSRAGEDWQKYWLPVAGLALLLIGYWGGVWLRGRVPAGERGPVWPRMKRLATAGIGLTGRGLAAAGRALSPRPLLRRLRAAVAALAPPSTRVYQCAKAADAAQDPAAWCQAFQQQACRRLAAEAREPLPRMADRITALRPGADRARVEALMQELDRALYHQGHIDFRRWKRHFRRALRPGVGTLGSLLPGRVHRARLPALNPRPAG</sequence>
<feature type="compositionally biased region" description="Low complexity" evidence="1">
    <location>
        <begin position="221"/>
        <end position="232"/>
    </location>
</feature>
<dbReference type="EMBL" id="NRRV01000015">
    <property type="protein sequence ID" value="MBK1630686.1"/>
    <property type="molecule type" value="Genomic_DNA"/>
</dbReference>
<protein>
    <recommendedName>
        <fullName evidence="5">Protein BatD</fullName>
    </recommendedName>
</protein>
<keyword evidence="2" id="KW-1133">Transmembrane helix</keyword>
<comment type="caution">
    <text evidence="3">The sequence shown here is derived from an EMBL/GenBank/DDBJ whole genome shotgun (WGS) entry which is preliminary data.</text>
</comment>
<dbReference type="PANTHER" id="PTHR40940">
    <property type="entry name" value="PROTEIN BATD-RELATED"/>
    <property type="match status" value="1"/>
</dbReference>